<dbReference type="RefSeq" id="WP_193926469.1">
    <property type="nucleotide sequence ID" value="NZ_JADEYC010000002.1"/>
</dbReference>
<evidence type="ECO:0000256" key="3">
    <source>
        <dbReference type="ARBA" id="ARBA00023002"/>
    </source>
</evidence>
<evidence type="ECO:0000256" key="1">
    <source>
        <dbReference type="ARBA" id="ARBA00005104"/>
    </source>
</evidence>
<evidence type="ECO:0000259" key="4">
    <source>
        <dbReference type="Pfam" id="PF01872"/>
    </source>
</evidence>
<dbReference type="InterPro" id="IPR024072">
    <property type="entry name" value="DHFR-like_dom_sf"/>
</dbReference>
<evidence type="ECO:0000256" key="2">
    <source>
        <dbReference type="ARBA" id="ARBA00022857"/>
    </source>
</evidence>
<sequence length="248" mass="26189">MDKLWPVDDAPHADEDLERCYAFPDALQRPWVRVNFVSSLDGAVSVHGRSQGLSSADDRTVLALIRDLADVVLVGAGTAMTEGYRGIKHTEVRADRRRRNGLSDVPPIALVTPNGSLPPDSPLLTDTLVPPIVLTTEAAPAQRRAELADAGADVVLAGDAELDLPAALAALRARGLNRIACEGGPQLFGSLLRADLVDELCLTVSPLLAGGGAGRIAAGTGAEPPRDLELRSVLRSGSMLLLRYVRQA</sequence>
<dbReference type="InterPro" id="IPR002734">
    <property type="entry name" value="RibDG_C"/>
</dbReference>
<name>A0A929B7T7_9PSEU</name>
<reference evidence="5" key="1">
    <citation type="submission" date="2020-10" db="EMBL/GenBank/DDBJ databases">
        <title>Diversity and distribution of actinomycetes associated with coral in the coast of Hainan.</title>
        <authorList>
            <person name="Li F."/>
        </authorList>
    </citation>
    <scope>NUCLEOTIDE SEQUENCE</scope>
    <source>
        <strain evidence="5">HNM0983</strain>
    </source>
</reference>
<dbReference type="PANTHER" id="PTHR38011">
    <property type="entry name" value="DIHYDROFOLATE REDUCTASE FAMILY PROTEIN (AFU_ORTHOLOGUE AFUA_8G06820)"/>
    <property type="match status" value="1"/>
</dbReference>
<dbReference type="GO" id="GO:0008703">
    <property type="term" value="F:5-amino-6-(5-phosphoribosylamino)uracil reductase activity"/>
    <property type="evidence" value="ECO:0007669"/>
    <property type="project" value="InterPro"/>
</dbReference>
<dbReference type="GO" id="GO:0009231">
    <property type="term" value="P:riboflavin biosynthetic process"/>
    <property type="evidence" value="ECO:0007669"/>
    <property type="project" value="InterPro"/>
</dbReference>
<feature type="domain" description="Bacterial bifunctional deaminase-reductase C-terminal" evidence="4">
    <location>
        <begin position="30"/>
        <end position="238"/>
    </location>
</feature>
<dbReference type="Proteomes" id="UP000598360">
    <property type="component" value="Unassembled WGS sequence"/>
</dbReference>
<dbReference type="Pfam" id="PF01872">
    <property type="entry name" value="RibD_C"/>
    <property type="match status" value="1"/>
</dbReference>
<comment type="pathway">
    <text evidence="1">Cofactor biosynthesis; riboflavin biosynthesis.</text>
</comment>
<comment type="caution">
    <text evidence="5">The sequence shown here is derived from an EMBL/GenBank/DDBJ whole genome shotgun (WGS) entry which is preliminary data.</text>
</comment>
<gene>
    <name evidence="5" type="ORF">IQ251_01010</name>
</gene>
<organism evidence="5 6">
    <name type="scientific">Saccharopolyspora montiporae</name>
    <dbReference type="NCBI Taxonomy" id="2781240"/>
    <lineage>
        <taxon>Bacteria</taxon>
        <taxon>Bacillati</taxon>
        <taxon>Actinomycetota</taxon>
        <taxon>Actinomycetes</taxon>
        <taxon>Pseudonocardiales</taxon>
        <taxon>Pseudonocardiaceae</taxon>
        <taxon>Saccharopolyspora</taxon>
    </lineage>
</organism>
<dbReference type="AlphaFoldDB" id="A0A929B7T7"/>
<evidence type="ECO:0000313" key="5">
    <source>
        <dbReference type="EMBL" id="MBE9373016.1"/>
    </source>
</evidence>
<keyword evidence="6" id="KW-1185">Reference proteome</keyword>
<protein>
    <submittedName>
        <fullName evidence="5">Dihydrofolate reductase family protein</fullName>
    </submittedName>
</protein>
<dbReference type="SUPFAM" id="SSF53597">
    <property type="entry name" value="Dihydrofolate reductase-like"/>
    <property type="match status" value="1"/>
</dbReference>
<keyword evidence="3" id="KW-0560">Oxidoreductase</keyword>
<dbReference type="InterPro" id="IPR050765">
    <property type="entry name" value="Riboflavin_Biosynth_HTPR"/>
</dbReference>
<accession>A0A929B7T7</accession>
<dbReference type="Gene3D" id="3.40.430.10">
    <property type="entry name" value="Dihydrofolate Reductase, subunit A"/>
    <property type="match status" value="1"/>
</dbReference>
<dbReference type="PANTHER" id="PTHR38011:SF7">
    <property type="entry name" value="2,5-DIAMINO-6-RIBOSYLAMINO-4(3H)-PYRIMIDINONE 5'-PHOSPHATE REDUCTASE"/>
    <property type="match status" value="1"/>
</dbReference>
<dbReference type="EMBL" id="JADEYC010000002">
    <property type="protein sequence ID" value="MBE9373016.1"/>
    <property type="molecule type" value="Genomic_DNA"/>
</dbReference>
<keyword evidence="2" id="KW-0521">NADP</keyword>
<evidence type="ECO:0000313" key="6">
    <source>
        <dbReference type="Proteomes" id="UP000598360"/>
    </source>
</evidence>
<proteinExistence type="predicted"/>